<feature type="domain" description="Partial AB-hydrolase lipase" evidence="2">
    <location>
        <begin position="80"/>
        <end position="173"/>
    </location>
</feature>
<dbReference type="InterPro" id="IPR006693">
    <property type="entry name" value="AB_hydrolase_lipase"/>
</dbReference>
<dbReference type="Proteomes" id="UP001476247">
    <property type="component" value="Unassembled WGS sequence"/>
</dbReference>
<evidence type="ECO:0000313" key="4">
    <source>
        <dbReference type="Proteomes" id="UP001476247"/>
    </source>
</evidence>
<dbReference type="InterPro" id="IPR029058">
    <property type="entry name" value="AB_hydrolase_fold"/>
</dbReference>
<name>A0ABP9YHS3_9FUNG</name>
<evidence type="ECO:0000259" key="2">
    <source>
        <dbReference type="Pfam" id="PF04083"/>
    </source>
</evidence>
<proteinExistence type="predicted"/>
<keyword evidence="1" id="KW-0472">Membrane</keyword>
<accession>A0ABP9YHS3</accession>
<keyword evidence="1" id="KW-1133">Transmembrane helix</keyword>
<sequence>MSVIKIPILDRLTFRDYQSLIFTILFFLCESIIRVIVMIMPKFLIQSINSIIGSLFPWLSKVENEPHVSPLEKAEGFERMVKHWKNYNCEQHIVRTQDDYLLCVHRIPSVKPQHYDNIQKQKEFQPKKGIEVIDNLDKFLHAKLPRSKGEYQGMPVVLLYHGFLMSSEVWVSNIEEYSNLPFILAKQGYDVWLGNARGNKYSQYHVHLSPNHQPFWNFSLNEFAMRDLPDTVDASAPNLTYIGFSQGTAQAFAGLSVNSDLNKKINLFIAMAPATTPKGLQHPLIDAFVKATPSVIYLMFGRKTPLKLALFWQRLISPPLFVKVIDASVRFLFGWTGDNMSADQKTVSYQHLYSLTSVKSLVHWFQIIRTGKFQMYDEMPSRLPYHTVNSVEDHIPPRFPTLQITTPIAIFYGRSDSLVDFNVLSADLPSPLAYVKSIEKWEHLDFLWAEGIEKIVYPDILKLLQQFNPYRGPQQKEGLKNDDIEQEILLE</sequence>
<dbReference type="SUPFAM" id="SSF53474">
    <property type="entry name" value="alpha/beta-Hydrolases"/>
    <property type="match status" value="1"/>
</dbReference>
<keyword evidence="1" id="KW-0812">Transmembrane</keyword>
<organism evidence="3 4">
    <name type="scientific">Helicostylum pulchrum</name>
    <dbReference type="NCBI Taxonomy" id="562976"/>
    <lineage>
        <taxon>Eukaryota</taxon>
        <taxon>Fungi</taxon>
        <taxon>Fungi incertae sedis</taxon>
        <taxon>Mucoromycota</taxon>
        <taxon>Mucoromycotina</taxon>
        <taxon>Mucoromycetes</taxon>
        <taxon>Mucorales</taxon>
        <taxon>Mucorineae</taxon>
        <taxon>Mucoraceae</taxon>
        <taxon>Helicostylum</taxon>
    </lineage>
</organism>
<gene>
    <name evidence="3" type="ORF">HPULCUR_012028</name>
</gene>
<keyword evidence="4" id="KW-1185">Reference proteome</keyword>
<protein>
    <recommendedName>
        <fullName evidence="2">Partial AB-hydrolase lipase domain-containing protein</fullName>
    </recommendedName>
</protein>
<reference evidence="3 4" key="1">
    <citation type="submission" date="2024-04" db="EMBL/GenBank/DDBJ databases">
        <title>genome sequences of Mucor flavus KT1a and Helicostylum pulchrum KT1b strains isolation_sourced from the surface of a dry-aged beef.</title>
        <authorList>
            <person name="Toyotome T."/>
            <person name="Hosono M."/>
            <person name="Torimaru M."/>
            <person name="Fukuda K."/>
            <person name="Mikami N."/>
        </authorList>
    </citation>
    <scope>NUCLEOTIDE SEQUENCE [LARGE SCALE GENOMIC DNA]</scope>
    <source>
        <strain evidence="3 4">KT1b</strain>
    </source>
</reference>
<feature type="transmembrane region" description="Helical" evidence="1">
    <location>
        <begin position="20"/>
        <end position="40"/>
    </location>
</feature>
<dbReference type="EMBL" id="BAABUJ010000067">
    <property type="protein sequence ID" value="GAA5806494.1"/>
    <property type="molecule type" value="Genomic_DNA"/>
</dbReference>
<evidence type="ECO:0000256" key="1">
    <source>
        <dbReference type="SAM" id="Phobius"/>
    </source>
</evidence>
<dbReference type="PANTHER" id="PTHR11005">
    <property type="entry name" value="LYSOSOMAL ACID LIPASE-RELATED"/>
    <property type="match status" value="1"/>
</dbReference>
<comment type="caution">
    <text evidence="3">The sequence shown here is derived from an EMBL/GenBank/DDBJ whole genome shotgun (WGS) entry which is preliminary data.</text>
</comment>
<dbReference type="Pfam" id="PF04083">
    <property type="entry name" value="Abhydro_lipase"/>
    <property type="match status" value="1"/>
</dbReference>
<evidence type="ECO:0000313" key="3">
    <source>
        <dbReference type="EMBL" id="GAA5806494.1"/>
    </source>
</evidence>
<dbReference type="Gene3D" id="3.40.50.1820">
    <property type="entry name" value="alpha/beta hydrolase"/>
    <property type="match status" value="1"/>
</dbReference>